<evidence type="ECO:0000313" key="3">
    <source>
        <dbReference type="Proteomes" id="UP000422572"/>
    </source>
</evidence>
<dbReference type="AlphaFoldDB" id="A0A6I6FKM6"/>
<evidence type="ECO:0000313" key="2">
    <source>
        <dbReference type="EMBL" id="QGV79785.1"/>
    </source>
</evidence>
<dbReference type="RefSeq" id="WP_156693520.1">
    <property type="nucleotide sequence ID" value="NZ_CP034279.1"/>
</dbReference>
<sequence>MTTRARPTLKRLTPATTGQTAAVPAAPTGAVGGRKGVAEGVPTACRPDPHGDDGRRPVAWLHITAPGRGTVPSARSWCLCGRDRFTTGHNRVLALIDDHDHHRTHCPRRTASQEGQAA</sequence>
<evidence type="ECO:0000256" key="1">
    <source>
        <dbReference type="SAM" id="MobiDB-lite"/>
    </source>
</evidence>
<dbReference type="KEGG" id="sfic:EIZ62_17225"/>
<name>A0A6I6FKM6_9ACTN</name>
<protein>
    <submittedName>
        <fullName evidence="2">Uncharacterized protein</fullName>
    </submittedName>
</protein>
<feature type="compositionally biased region" description="Low complexity" evidence="1">
    <location>
        <begin position="13"/>
        <end position="29"/>
    </location>
</feature>
<gene>
    <name evidence="2" type="ORF">EIZ62_17225</name>
</gene>
<dbReference type="OrthoDB" id="4307204at2"/>
<keyword evidence="3" id="KW-1185">Reference proteome</keyword>
<accession>A0A6I6FKM6</accession>
<feature type="compositionally biased region" description="Basic and acidic residues" evidence="1">
    <location>
        <begin position="47"/>
        <end position="56"/>
    </location>
</feature>
<feature type="region of interest" description="Disordered" evidence="1">
    <location>
        <begin position="1"/>
        <end position="56"/>
    </location>
</feature>
<dbReference type="EMBL" id="CP034279">
    <property type="protein sequence ID" value="QGV79785.1"/>
    <property type="molecule type" value="Genomic_DNA"/>
</dbReference>
<dbReference type="Proteomes" id="UP000422572">
    <property type="component" value="Chromosome"/>
</dbReference>
<reference evidence="2 3" key="1">
    <citation type="submission" date="2018-12" db="EMBL/GenBank/DDBJ databases">
        <title>Complete genome sequence of Streptomyces ficellus NRRL8067, the producer of ficellomycin, feldamycin and nojirimycin.</title>
        <authorList>
            <person name="Zhang H."/>
            <person name="Yue R."/>
            <person name="Liu Y."/>
            <person name="Li M."/>
            <person name="Mu H."/>
            <person name="Zhang J."/>
        </authorList>
    </citation>
    <scope>NUCLEOTIDE SEQUENCE [LARGE SCALE GENOMIC DNA]</scope>
    <source>
        <strain evidence="2 3">NRRL 8067</strain>
    </source>
</reference>
<proteinExistence type="predicted"/>
<organism evidence="2 3">
    <name type="scientific">Streptomyces ficellus</name>
    <dbReference type="NCBI Taxonomy" id="1977088"/>
    <lineage>
        <taxon>Bacteria</taxon>
        <taxon>Bacillati</taxon>
        <taxon>Actinomycetota</taxon>
        <taxon>Actinomycetes</taxon>
        <taxon>Kitasatosporales</taxon>
        <taxon>Streptomycetaceae</taxon>
        <taxon>Streptomyces</taxon>
    </lineage>
</organism>